<dbReference type="Proteomes" id="UP001595478">
    <property type="component" value="Unassembled WGS sequence"/>
</dbReference>
<keyword evidence="2" id="KW-1015">Disulfide bond</keyword>
<comment type="similarity">
    <text evidence="1">Belongs to the peptidase S1 family.</text>
</comment>
<dbReference type="InterPro" id="IPR043504">
    <property type="entry name" value="Peptidase_S1_PA_chymotrypsin"/>
</dbReference>
<dbReference type="InterPro" id="IPR050430">
    <property type="entry name" value="Peptidase_S1"/>
</dbReference>
<keyword evidence="7" id="KW-1185">Reference proteome</keyword>
<dbReference type="InterPro" id="IPR013424">
    <property type="entry name" value="Ice-binding_C"/>
</dbReference>
<organism evidence="6 7">
    <name type="scientific">Agaribacter flavus</name>
    <dbReference type="NCBI Taxonomy" id="1902781"/>
    <lineage>
        <taxon>Bacteria</taxon>
        <taxon>Pseudomonadati</taxon>
        <taxon>Pseudomonadota</taxon>
        <taxon>Gammaproteobacteria</taxon>
        <taxon>Alteromonadales</taxon>
        <taxon>Alteromonadaceae</taxon>
        <taxon>Agaribacter</taxon>
    </lineage>
</organism>
<reference evidence="7" key="1">
    <citation type="journal article" date="2019" name="Int. J. Syst. Evol. Microbiol.">
        <title>The Global Catalogue of Microorganisms (GCM) 10K type strain sequencing project: providing services to taxonomists for standard genome sequencing and annotation.</title>
        <authorList>
            <consortium name="The Broad Institute Genomics Platform"/>
            <consortium name="The Broad Institute Genome Sequencing Center for Infectious Disease"/>
            <person name="Wu L."/>
            <person name="Ma J."/>
        </authorList>
    </citation>
    <scope>NUCLEOTIDE SEQUENCE [LARGE SCALE GENOMIC DNA]</scope>
    <source>
        <strain evidence="7">KCTC 52473</strain>
    </source>
</reference>
<dbReference type="InterPro" id="IPR018114">
    <property type="entry name" value="TRYPSIN_HIS"/>
</dbReference>
<evidence type="ECO:0000256" key="1">
    <source>
        <dbReference type="ARBA" id="ARBA00007664"/>
    </source>
</evidence>
<dbReference type="Gene3D" id="2.40.10.10">
    <property type="entry name" value="Trypsin-like serine proteases"/>
    <property type="match status" value="1"/>
</dbReference>
<dbReference type="Pfam" id="PF00089">
    <property type="entry name" value="Trypsin"/>
    <property type="match status" value="1"/>
</dbReference>
<feature type="chain" id="PRO_5047499470" evidence="4">
    <location>
        <begin position="27"/>
        <end position="376"/>
    </location>
</feature>
<evidence type="ECO:0000259" key="5">
    <source>
        <dbReference type="PROSITE" id="PS50240"/>
    </source>
</evidence>
<name>A0ABV7FVX7_9ALTE</name>
<accession>A0ABV7FVX7</accession>
<feature type="signal peptide" evidence="4">
    <location>
        <begin position="1"/>
        <end position="26"/>
    </location>
</feature>
<dbReference type="InterPro" id="IPR009003">
    <property type="entry name" value="Peptidase_S1_PA"/>
</dbReference>
<keyword evidence="3" id="KW-0812">Transmembrane</keyword>
<dbReference type="PRINTS" id="PR00722">
    <property type="entry name" value="CHYMOTRYPSIN"/>
</dbReference>
<proteinExistence type="inferred from homology"/>
<dbReference type="PANTHER" id="PTHR24276:SF98">
    <property type="entry name" value="FI18310P1-RELATED"/>
    <property type="match status" value="1"/>
</dbReference>
<dbReference type="EMBL" id="JBHRSW010000049">
    <property type="protein sequence ID" value="MFC3123320.1"/>
    <property type="molecule type" value="Genomic_DNA"/>
</dbReference>
<gene>
    <name evidence="6" type="ORF">ACFOHL_16985</name>
</gene>
<dbReference type="SUPFAM" id="SSF50494">
    <property type="entry name" value="Trypsin-like serine proteases"/>
    <property type="match status" value="1"/>
</dbReference>
<keyword evidence="3" id="KW-0472">Membrane</keyword>
<dbReference type="PROSITE" id="PS00134">
    <property type="entry name" value="TRYPSIN_HIS"/>
    <property type="match status" value="1"/>
</dbReference>
<evidence type="ECO:0000313" key="7">
    <source>
        <dbReference type="Proteomes" id="UP001595478"/>
    </source>
</evidence>
<dbReference type="Pfam" id="PF07589">
    <property type="entry name" value="PEP-CTERM"/>
    <property type="match status" value="1"/>
</dbReference>
<dbReference type="EC" id="3.4.21.-" evidence="6"/>
<dbReference type="GO" id="GO:0016787">
    <property type="term" value="F:hydrolase activity"/>
    <property type="evidence" value="ECO:0007669"/>
    <property type="project" value="UniProtKB-KW"/>
</dbReference>
<keyword evidence="6" id="KW-0378">Hydrolase</keyword>
<dbReference type="InterPro" id="IPR001254">
    <property type="entry name" value="Trypsin_dom"/>
</dbReference>
<dbReference type="RefSeq" id="WP_376921439.1">
    <property type="nucleotide sequence ID" value="NZ_JBHRSW010000049.1"/>
</dbReference>
<keyword evidence="4" id="KW-0732">Signal</keyword>
<dbReference type="InterPro" id="IPR001314">
    <property type="entry name" value="Peptidase_S1A"/>
</dbReference>
<feature type="domain" description="Peptidase S1" evidence="5">
    <location>
        <begin position="45"/>
        <end position="350"/>
    </location>
</feature>
<keyword evidence="3" id="KW-1133">Transmembrane helix</keyword>
<comment type="caution">
    <text evidence="6">The sequence shown here is derived from an EMBL/GenBank/DDBJ whole genome shotgun (WGS) entry which is preliminary data.</text>
</comment>
<dbReference type="SMART" id="SM00020">
    <property type="entry name" value="Tryp_SPc"/>
    <property type="match status" value="1"/>
</dbReference>
<dbReference type="PANTHER" id="PTHR24276">
    <property type="entry name" value="POLYSERASE-RELATED"/>
    <property type="match status" value="1"/>
</dbReference>
<dbReference type="PROSITE" id="PS50240">
    <property type="entry name" value="TRYPSIN_DOM"/>
    <property type="match status" value="1"/>
</dbReference>
<protein>
    <submittedName>
        <fullName evidence="6">Trypsin-like serine protease</fullName>
        <ecNumber evidence="6">3.4.21.-</ecNumber>
    </submittedName>
</protein>
<sequence>MLNKKALTGVLATMVVGLSSVSSSHAGLIVSGESHGLSWKAQSLLVGAADGGTATFPPFEPFGNAIYHPTFPTYSGVVGMLMNTTQGNFVCSGTLMEDRRSILTAAHCVSDGAGTPNPISTTVFFQPEDGLGPEVSIYTAPPEVVAVEVTDYFVHEDYTGEVIDQNDIAVLRLSEEAPDWAVSYGIYENNDIAGQNFNVAGYGRLGDGAGSIPATGRLRQGNNRYDYAFGDAAFGGFFTNGFFGSADVEFSYISDFDNGSIFNDQAGIIADIFGLDAFDVGLGESEVGVAGGDSGGPNFINGLISGVNSYGLTFGTGLGDIDDELNNTFGELSGFVPTYIHADFIRAALVPAPSAFALLGLGLLAVVSATRRQRRS</sequence>
<feature type="transmembrane region" description="Helical" evidence="3">
    <location>
        <begin position="344"/>
        <end position="367"/>
    </location>
</feature>
<evidence type="ECO:0000313" key="6">
    <source>
        <dbReference type="EMBL" id="MFC3123320.1"/>
    </source>
</evidence>
<evidence type="ECO:0000256" key="4">
    <source>
        <dbReference type="SAM" id="SignalP"/>
    </source>
</evidence>
<evidence type="ECO:0000256" key="3">
    <source>
        <dbReference type="SAM" id="Phobius"/>
    </source>
</evidence>
<evidence type="ECO:0000256" key="2">
    <source>
        <dbReference type="ARBA" id="ARBA00023157"/>
    </source>
</evidence>